<dbReference type="Gene3D" id="1.20.5.4130">
    <property type="match status" value="1"/>
</dbReference>
<dbReference type="EnsemblPlants" id="EMT26500">
    <property type="protein sequence ID" value="EMT26500"/>
    <property type="gene ID" value="F775_10337"/>
</dbReference>
<dbReference type="Gene3D" id="3.80.10.10">
    <property type="entry name" value="Ribonuclease Inhibitor"/>
    <property type="match status" value="1"/>
</dbReference>
<dbReference type="Gene3D" id="1.10.8.430">
    <property type="entry name" value="Helical domain of apoptotic protease-activating factors"/>
    <property type="match status" value="1"/>
</dbReference>
<name>M8BNB4_AEGTA</name>
<feature type="region of interest" description="Disordered" evidence="10">
    <location>
        <begin position="1430"/>
        <end position="1473"/>
    </location>
</feature>
<dbReference type="GO" id="GO:0009626">
    <property type="term" value="P:plant-type hypersensitive response"/>
    <property type="evidence" value="ECO:0007669"/>
    <property type="project" value="UniProtKB-ARBA"/>
</dbReference>
<evidence type="ECO:0000259" key="14">
    <source>
        <dbReference type="Pfam" id="PF23559"/>
    </source>
</evidence>
<dbReference type="InterPro" id="IPR003591">
    <property type="entry name" value="Leu-rich_rpt_typical-subtyp"/>
</dbReference>
<evidence type="ECO:0000256" key="9">
    <source>
        <dbReference type="ARBA" id="ARBA00023054"/>
    </source>
</evidence>
<dbReference type="PANTHER" id="PTHR36766:SF70">
    <property type="entry name" value="DISEASE RESISTANCE PROTEIN RGA4"/>
    <property type="match status" value="1"/>
</dbReference>
<proteinExistence type="inferred from homology"/>
<organism evidence="16">
    <name type="scientific">Aegilops tauschii</name>
    <name type="common">Tausch's goatgrass</name>
    <name type="synonym">Aegilops squarrosa</name>
    <dbReference type="NCBI Taxonomy" id="37682"/>
    <lineage>
        <taxon>Eukaryota</taxon>
        <taxon>Viridiplantae</taxon>
        <taxon>Streptophyta</taxon>
        <taxon>Embryophyta</taxon>
        <taxon>Tracheophyta</taxon>
        <taxon>Spermatophyta</taxon>
        <taxon>Magnoliopsida</taxon>
        <taxon>Liliopsida</taxon>
        <taxon>Poales</taxon>
        <taxon>Poaceae</taxon>
        <taxon>BOP clade</taxon>
        <taxon>Pooideae</taxon>
        <taxon>Triticodae</taxon>
        <taxon>Triticeae</taxon>
        <taxon>Triticinae</taxon>
        <taxon>Aegilops</taxon>
    </lineage>
</organism>
<keyword evidence="9" id="KW-0175">Coiled coil</keyword>
<dbReference type="GO" id="GO:0002758">
    <property type="term" value="P:innate immune response-activating signaling pathway"/>
    <property type="evidence" value="ECO:0007669"/>
    <property type="project" value="UniProtKB-ARBA"/>
</dbReference>
<feature type="domain" description="NB-ARC" evidence="11">
    <location>
        <begin position="187"/>
        <end position="347"/>
    </location>
</feature>
<feature type="domain" description="Disease resistance N-terminal" evidence="13">
    <location>
        <begin position="10"/>
        <end position="90"/>
    </location>
</feature>
<evidence type="ECO:0000256" key="8">
    <source>
        <dbReference type="ARBA" id="ARBA00022840"/>
    </source>
</evidence>
<evidence type="ECO:0000256" key="1">
    <source>
        <dbReference type="ARBA" id="ARBA00001968"/>
    </source>
</evidence>
<comment type="cofactor">
    <cofactor evidence="1">
        <name>a divalent metal cation</name>
        <dbReference type="ChEBI" id="CHEBI:60240"/>
    </cofactor>
</comment>
<evidence type="ECO:0000259" key="13">
    <source>
        <dbReference type="Pfam" id="PF18052"/>
    </source>
</evidence>
<sequence length="1473" mass="167149">MAMVLDAFASYVHNMLTEMASEELQMLLGVGGEIDKMDIKLRDLKNFLTDVDKRNITDKSVQEMVAQLKRALYEAADILDLCKLKAIERGPSTVDVGCFNPLLFCMRNPFHAHDIGTRIKALNKRLNTIKERSAAFSFINLGSYEDHGCKVHGFHSRNTSRETAGELNRLGIVGENIEEDTRELVEIMLTEKEGNTNIMVVAIVGVGGIGKTTLAQKIFNDKTIKAEFDKTIWLSINQDFDKVELLRTIITLAGGVHGGEKAVAVLQPILTTTLTEKKLFLVLDDMWSHRAWGDVLETPLANTVAQGSRVLVTTRAESVAKGMKAVLHHHVKKLEEEDAWSLLKKQCIVEHMLNILFLLVIWNESLIIWFMPSWMRVLIHIDVGQSLIVFLKKIVSSETDEREVDMLKKIGLQIVAKCDGLPLAIKVMGGLLCQKDTNDCAWKMVLDDSVWSVSEMPEELNHAVYLSYEDLHSCIKQCFLYYSLLPKTALFYSENIIGMWISEGFVHGTSEDLEELGKKYYKELILRNLIEPDTQYVNRSVCNMHDVVRSFAQFAARDEALAAGDTNVVNKFREDKFLRLSIESKSSEDGLDWSSIEAQNTLRTLISVGHINMKPGDSLVNFPCLRTLHIDSAHAALVESLHELKHLRYLSLEKTDISSLPDSIGKMKFLQYISLRGCRQFVKLPHSILKLGQLRYLNFIETSINGIPRGFSALTNLRVLRGFPARMDGDWCSLEELGPLSRLKDLGLDGLENVIASSSTSKAKLCEKLYLARLYLTCGSRLEDDGLIEEEVIVSGEEQQQIKKVFDELCPPPRLEYLYIKGYFGERPPGWLMSSSFVPLESLRIIFIDDLAWCTQLPDGLCHLPYLEFFQIDRAPAIKRVGSEFMLSYHHHSPHPSFQRLREMNLIGMVQWEEWEWEEHVQAFPVLRELMLKHCKLKCLPPGLASQAKALEELSIQNVQGLVSLENFASLVELEVIVNVDLERVTNLPRLQKLTIRACPKLKVLEGVPVLQRLKLVDLEMETIPEYMGGINPRHLELYCSLALLASIAAGKYGPEWDKFRHVKHVKAYSNEGDNPRKWYVLYTATPYNLETNVSRSFLSRGSLSSFEDAQRFESVFKITKKTFSYICSLVYVPSLKDMNSYTFVDGRALCLEDRVAIALRRLYSTEPPETLESSVGVNESIIFLVTESFVDAICEQASHHLRWPDSSEMDKIKSMFDKIHNMQNCCGVIYTTHIPLGPNWSHEKYDSILMQVVVDPKMRFLNIWSELADSMTQLSILHESGLFEECEKGACLNGSKLKTALDGSEVREYIIGDAGYPLLPWLLTPYQEVLSDSMTEFNRRHSAATTCALKALARFKDTWRYLPWWPVDLKTLPKMICACLMLHNIVIDMEDDAAMPSVKEGNYCEEVRQLENEDAVRVRDMLSQHFLTSRSSESGVGPVYTEEDHEVAASGSGDEDKEQEAETRTSEEENMN</sequence>
<dbReference type="Pfam" id="PF13359">
    <property type="entry name" value="DDE_Tnp_4"/>
    <property type="match status" value="1"/>
</dbReference>
<evidence type="ECO:0000259" key="15">
    <source>
        <dbReference type="Pfam" id="PF23598"/>
    </source>
</evidence>
<evidence type="ECO:0000256" key="7">
    <source>
        <dbReference type="ARBA" id="ARBA00022821"/>
    </source>
</evidence>
<dbReference type="InterPro" id="IPR058922">
    <property type="entry name" value="WHD_DRP"/>
</dbReference>
<dbReference type="FunFam" id="1.10.10.10:FF:000322">
    <property type="entry name" value="Probable disease resistance protein At1g63360"/>
    <property type="match status" value="1"/>
</dbReference>
<dbReference type="PANTHER" id="PTHR36766">
    <property type="entry name" value="PLANT BROAD-SPECTRUM MILDEW RESISTANCE PROTEIN RPW8"/>
    <property type="match status" value="1"/>
</dbReference>
<dbReference type="InterPro" id="IPR032675">
    <property type="entry name" value="LRR_dom_sf"/>
</dbReference>
<keyword evidence="7" id="KW-0611">Plant defense</keyword>
<keyword evidence="4" id="KW-0479">Metal-binding</keyword>
<dbReference type="Gene3D" id="3.40.50.300">
    <property type="entry name" value="P-loop containing nucleotide triphosphate hydrolases"/>
    <property type="match status" value="1"/>
</dbReference>
<keyword evidence="6" id="KW-0547">Nucleotide-binding</keyword>
<feature type="domain" description="DDE Tnp4" evidence="12">
    <location>
        <begin position="1244"/>
        <end position="1385"/>
    </location>
</feature>
<dbReference type="GO" id="GO:0005524">
    <property type="term" value="F:ATP binding"/>
    <property type="evidence" value="ECO:0007669"/>
    <property type="project" value="UniProtKB-KW"/>
</dbReference>
<protein>
    <submittedName>
        <fullName evidence="16">Putative disease resistance protein RGA4</fullName>
    </submittedName>
</protein>
<evidence type="ECO:0000313" key="16">
    <source>
        <dbReference type="EnsemblPlants" id="EMT26500"/>
    </source>
</evidence>
<feature type="domain" description="Disease resistance R13L4/SHOC-2-like LRR" evidence="15">
    <location>
        <begin position="613"/>
        <end position="973"/>
    </location>
</feature>
<evidence type="ECO:0000256" key="10">
    <source>
        <dbReference type="SAM" id="MobiDB-lite"/>
    </source>
</evidence>
<feature type="domain" description="Disease resistance protein winged helix" evidence="14">
    <location>
        <begin position="486"/>
        <end position="552"/>
    </location>
</feature>
<evidence type="ECO:0000259" key="11">
    <source>
        <dbReference type="Pfam" id="PF00931"/>
    </source>
</evidence>
<dbReference type="CDD" id="cd14798">
    <property type="entry name" value="RX-CC_like"/>
    <property type="match status" value="1"/>
</dbReference>
<keyword evidence="8" id="KW-0067">ATP-binding</keyword>
<dbReference type="Pfam" id="PF00931">
    <property type="entry name" value="NB-ARC"/>
    <property type="match status" value="1"/>
</dbReference>
<dbReference type="SUPFAM" id="SSF52540">
    <property type="entry name" value="P-loop containing nucleoside triphosphate hydrolases"/>
    <property type="match status" value="1"/>
</dbReference>
<dbReference type="GO" id="GO:0043531">
    <property type="term" value="F:ADP binding"/>
    <property type="evidence" value="ECO:0007669"/>
    <property type="project" value="InterPro"/>
</dbReference>
<keyword evidence="3" id="KW-0433">Leucine-rich repeat</keyword>
<dbReference type="PRINTS" id="PR00364">
    <property type="entry name" value="DISEASERSIST"/>
</dbReference>
<dbReference type="ExpressionAtlas" id="M8BNB4">
    <property type="expression patterns" value="baseline"/>
</dbReference>
<dbReference type="InterPro" id="IPR042197">
    <property type="entry name" value="Apaf_helical"/>
</dbReference>
<dbReference type="Pfam" id="PF23559">
    <property type="entry name" value="WHD_DRP"/>
    <property type="match status" value="1"/>
</dbReference>
<dbReference type="Pfam" id="PF23598">
    <property type="entry name" value="LRR_14"/>
    <property type="match status" value="1"/>
</dbReference>
<dbReference type="GO" id="GO:0046872">
    <property type="term" value="F:metal ion binding"/>
    <property type="evidence" value="ECO:0007669"/>
    <property type="project" value="UniProtKB-KW"/>
</dbReference>
<dbReference type="InterPro" id="IPR055414">
    <property type="entry name" value="LRR_R13L4/SHOC2-like"/>
</dbReference>
<reference evidence="16" key="1">
    <citation type="submission" date="2015-06" db="UniProtKB">
        <authorList>
            <consortium name="EnsemblPlants"/>
        </authorList>
    </citation>
    <scope>IDENTIFICATION</scope>
</reference>
<dbReference type="InterPro" id="IPR038005">
    <property type="entry name" value="RX-like_CC"/>
</dbReference>
<dbReference type="SMART" id="SM00369">
    <property type="entry name" value="LRR_TYP"/>
    <property type="match status" value="3"/>
</dbReference>
<dbReference type="InterPro" id="IPR027417">
    <property type="entry name" value="P-loop_NTPase"/>
</dbReference>
<comment type="similarity">
    <text evidence="2">Belongs to the disease resistance NB-LRR family.</text>
</comment>
<keyword evidence="5" id="KW-0677">Repeat</keyword>
<feature type="compositionally biased region" description="Basic and acidic residues" evidence="10">
    <location>
        <begin position="1461"/>
        <end position="1473"/>
    </location>
</feature>
<evidence type="ECO:0000256" key="6">
    <source>
        <dbReference type="ARBA" id="ARBA00022741"/>
    </source>
</evidence>
<dbReference type="SUPFAM" id="SSF52058">
    <property type="entry name" value="L domain-like"/>
    <property type="match status" value="1"/>
</dbReference>
<evidence type="ECO:0000256" key="3">
    <source>
        <dbReference type="ARBA" id="ARBA00022614"/>
    </source>
</evidence>
<accession>M8BNB4</accession>
<evidence type="ECO:0000259" key="12">
    <source>
        <dbReference type="Pfam" id="PF13359"/>
    </source>
</evidence>
<dbReference type="InterPro" id="IPR027806">
    <property type="entry name" value="HARBI1_dom"/>
</dbReference>
<evidence type="ECO:0000256" key="4">
    <source>
        <dbReference type="ARBA" id="ARBA00022723"/>
    </source>
</evidence>
<evidence type="ECO:0000256" key="2">
    <source>
        <dbReference type="ARBA" id="ARBA00008894"/>
    </source>
</evidence>
<dbReference type="InterPro" id="IPR041118">
    <property type="entry name" value="Rx_N"/>
</dbReference>
<evidence type="ECO:0000256" key="5">
    <source>
        <dbReference type="ARBA" id="ARBA00022737"/>
    </source>
</evidence>
<dbReference type="GO" id="GO:0042742">
    <property type="term" value="P:defense response to bacterium"/>
    <property type="evidence" value="ECO:0007669"/>
    <property type="project" value="UniProtKB-ARBA"/>
</dbReference>
<dbReference type="InterPro" id="IPR002182">
    <property type="entry name" value="NB-ARC"/>
</dbReference>
<dbReference type="Pfam" id="PF18052">
    <property type="entry name" value="Rx_N"/>
    <property type="match status" value="1"/>
</dbReference>